<keyword evidence="8 12" id="KW-1133">Transmembrane helix</keyword>
<keyword evidence="7" id="KW-0067">ATP-binding</keyword>
<keyword evidence="4" id="KW-0997">Cell inner membrane</keyword>
<dbReference type="InterPro" id="IPR003838">
    <property type="entry name" value="ABC3_permease_C"/>
</dbReference>
<evidence type="ECO:0000259" key="13">
    <source>
        <dbReference type="PROSITE" id="PS50893"/>
    </source>
</evidence>
<feature type="transmembrane region" description="Helical" evidence="12">
    <location>
        <begin position="602"/>
        <end position="623"/>
    </location>
</feature>
<keyword evidence="9 12" id="KW-0472">Membrane</keyword>
<dbReference type="Gene3D" id="3.40.50.300">
    <property type="entry name" value="P-loop containing nucleotide triphosphate hydrolases"/>
    <property type="match status" value="1"/>
</dbReference>
<dbReference type="Pfam" id="PF12704">
    <property type="entry name" value="MacB_PCD"/>
    <property type="match status" value="1"/>
</dbReference>
<dbReference type="InterPro" id="IPR017871">
    <property type="entry name" value="ABC_transporter-like_CS"/>
</dbReference>
<evidence type="ECO:0000256" key="9">
    <source>
        <dbReference type="ARBA" id="ARBA00023136"/>
    </source>
</evidence>
<evidence type="ECO:0000313" key="15">
    <source>
        <dbReference type="Proteomes" id="UP001321486"/>
    </source>
</evidence>
<dbReference type="InterPro" id="IPR027417">
    <property type="entry name" value="P-loop_NTPase"/>
</dbReference>
<evidence type="ECO:0000256" key="10">
    <source>
        <dbReference type="ARBA" id="ARBA00038076"/>
    </source>
</evidence>
<keyword evidence="5 12" id="KW-0812">Transmembrane</keyword>
<dbReference type="PANTHER" id="PTHR24220">
    <property type="entry name" value="IMPORT ATP-BINDING PROTEIN"/>
    <property type="match status" value="1"/>
</dbReference>
<accession>A0ABN6Y0Y8</accession>
<dbReference type="SMART" id="SM00382">
    <property type="entry name" value="AAA"/>
    <property type="match status" value="1"/>
</dbReference>
<dbReference type="PANTHER" id="PTHR24220:SF86">
    <property type="entry name" value="ABC TRANSPORTER ABCH.1"/>
    <property type="match status" value="1"/>
</dbReference>
<feature type="transmembrane region" description="Helical" evidence="12">
    <location>
        <begin position="515"/>
        <end position="539"/>
    </location>
</feature>
<dbReference type="InterPro" id="IPR003439">
    <property type="entry name" value="ABC_transporter-like_ATP-bd"/>
</dbReference>
<gene>
    <name evidence="14" type="ORF">GCM10025867_18940</name>
</gene>
<keyword evidence="2" id="KW-0813">Transport</keyword>
<evidence type="ECO:0000256" key="7">
    <source>
        <dbReference type="ARBA" id="ARBA00022840"/>
    </source>
</evidence>
<dbReference type="InterPro" id="IPR025857">
    <property type="entry name" value="MacB_PCD"/>
</dbReference>
<evidence type="ECO:0000256" key="4">
    <source>
        <dbReference type="ARBA" id="ARBA00022519"/>
    </source>
</evidence>
<comment type="similarity">
    <text evidence="10">Belongs to the ABC-4 integral membrane protein family.</text>
</comment>
<dbReference type="InterPro" id="IPR003593">
    <property type="entry name" value="AAA+_ATPase"/>
</dbReference>
<evidence type="ECO:0000256" key="11">
    <source>
        <dbReference type="ARBA" id="ARBA00038388"/>
    </source>
</evidence>
<evidence type="ECO:0000256" key="2">
    <source>
        <dbReference type="ARBA" id="ARBA00022448"/>
    </source>
</evidence>
<organism evidence="14 15">
    <name type="scientific">Frondihabitans sucicola</name>
    <dbReference type="NCBI Taxonomy" id="1268041"/>
    <lineage>
        <taxon>Bacteria</taxon>
        <taxon>Bacillati</taxon>
        <taxon>Actinomycetota</taxon>
        <taxon>Actinomycetes</taxon>
        <taxon>Micrococcales</taxon>
        <taxon>Microbacteriaceae</taxon>
        <taxon>Frondihabitans</taxon>
    </lineage>
</organism>
<evidence type="ECO:0000256" key="6">
    <source>
        <dbReference type="ARBA" id="ARBA00022741"/>
    </source>
</evidence>
<protein>
    <recommendedName>
        <fullName evidence="13">ABC transporter domain-containing protein</fullName>
    </recommendedName>
</protein>
<proteinExistence type="inferred from homology"/>
<comment type="similarity">
    <text evidence="11">Belongs to the ABC transporter superfamily. Macrolide exporter (TC 3.A.1.122) family.</text>
</comment>
<keyword evidence="6" id="KW-0547">Nucleotide-binding</keyword>
<evidence type="ECO:0000256" key="1">
    <source>
        <dbReference type="ARBA" id="ARBA00004429"/>
    </source>
</evidence>
<dbReference type="CDD" id="cd03255">
    <property type="entry name" value="ABC_MJ0796_LolCDE_FtsE"/>
    <property type="match status" value="1"/>
</dbReference>
<evidence type="ECO:0000256" key="3">
    <source>
        <dbReference type="ARBA" id="ARBA00022475"/>
    </source>
</evidence>
<dbReference type="RefSeq" id="WP_286346400.1">
    <property type="nucleotide sequence ID" value="NZ_AP027732.1"/>
</dbReference>
<dbReference type="Pfam" id="PF02687">
    <property type="entry name" value="FtsX"/>
    <property type="match status" value="1"/>
</dbReference>
<name>A0ABN6Y0Y8_9MICO</name>
<sequence length="636" mass="66382">MPTLILKRIRRSFVPTEEPVLKGVDLTLPQGSFVVIEGPSGEGKSTLLNVIGLLDSPDSGSYSIDDREVTELAATELTALRSDTFGFIFQSFHLLDRRPVTDSVELGLLYRGVPSRERRRLAVVALDKVGLRDRGGQRSSTLSGGERQRVAIARALASDTPVVVADEPTGNLDSANSRRVVECLADLNRAGRTVILVTHSPEVAAVTEARVTLRNGTQVDETRSRAPGAEIPLSNVDVVTPPVGAPPGRASRLRFLDLLRDSVSSVRSRPGRSVALILAVAVGVALAVSTLGLSESARSQVTDTFDAHANRYVTASWAGGTLSSAAPRNNITSRLRGLAGVESAGVLIENGGTYVRAAPARPSLQVPEFHGTPSALAVAGTTIAWATGHHGKLGAGQALIGRSLAKQLALSSVDTRPVVTISGQDRTVVGIVSSSPRLAELVGAVVVPIHGTRMFDEESAQVHALLVTTAGAAQQVARQVAVAIDPYLPDGIHVDAPPDPSSLRADIESDVQITLWAFTVLALLGSVAGLANSMVLSVIERRHEFGLRRAVGARPIHISGLVMVESGVMGVVGGVIGLGLGLAAVIGVTIARQWIPVFDLRLAPVAIGGGILVGAAGGLLAAARASRILPHDALRH</sequence>
<evidence type="ECO:0000313" key="14">
    <source>
        <dbReference type="EMBL" id="BDZ49653.1"/>
    </source>
</evidence>
<evidence type="ECO:0000256" key="12">
    <source>
        <dbReference type="SAM" id="Phobius"/>
    </source>
</evidence>
<feature type="domain" description="ABC transporter" evidence="13">
    <location>
        <begin position="4"/>
        <end position="241"/>
    </location>
</feature>
<evidence type="ECO:0000256" key="8">
    <source>
        <dbReference type="ARBA" id="ARBA00022989"/>
    </source>
</evidence>
<reference evidence="15" key="1">
    <citation type="journal article" date="2019" name="Int. J. Syst. Evol. Microbiol.">
        <title>The Global Catalogue of Microorganisms (GCM) 10K type strain sequencing project: providing services to taxonomists for standard genome sequencing and annotation.</title>
        <authorList>
            <consortium name="The Broad Institute Genomics Platform"/>
            <consortium name="The Broad Institute Genome Sequencing Center for Infectious Disease"/>
            <person name="Wu L."/>
            <person name="Ma J."/>
        </authorList>
    </citation>
    <scope>NUCLEOTIDE SEQUENCE [LARGE SCALE GENOMIC DNA]</scope>
    <source>
        <strain evidence="15">NBRC 108728</strain>
    </source>
</reference>
<evidence type="ECO:0000256" key="5">
    <source>
        <dbReference type="ARBA" id="ARBA00022692"/>
    </source>
</evidence>
<keyword evidence="3" id="KW-1003">Cell membrane</keyword>
<dbReference type="PROSITE" id="PS50893">
    <property type="entry name" value="ABC_TRANSPORTER_2"/>
    <property type="match status" value="1"/>
</dbReference>
<dbReference type="PROSITE" id="PS00211">
    <property type="entry name" value="ABC_TRANSPORTER_1"/>
    <property type="match status" value="1"/>
</dbReference>
<feature type="transmembrane region" description="Helical" evidence="12">
    <location>
        <begin position="560"/>
        <end position="590"/>
    </location>
</feature>
<dbReference type="InterPro" id="IPR017911">
    <property type="entry name" value="MacB-like_ATP-bd"/>
</dbReference>
<dbReference type="SUPFAM" id="SSF52540">
    <property type="entry name" value="P-loop containing nucleoside triphosphate hydrolases"/>
    <property type="match status" value="1"/>
</dbReference>
<dbReference type="Pfam" id="PF00005">
    <property type="entry name" value="ABC_tran"/>
    <property type="match status" value="1"/>
</dbReference>
<dbReference type="Proteomes" id="UP001321486">
    <property type="component" value="Chromosome"/>
</dbReference>
<keyword evidence="15" id="KW-1185">Reference proteome</keyword>
<dbReference type="EMBL" id="AP027732">
    <property type="protein sequence ID" value="BDZ49653.1"/>
    <property type="molecule type" value="Genomic_DNA"/>
</dbReference>
<comment type="subcellular location">
    <subcellularLocation>
        <location evidence="1">Cell inner membrane</location>
        <topology evidence="1">Multi-pass membrane protein</topology>
    </subcellularLocation>
</comment>
<dbReference type="InterPro" id="IPR015854">
    <property type="entry name" value="ABC_transpr_LolD-like"/>
</dbReference>